<gene>
    <name evidence="2" type="ORF">PHYPA_029704</name>
</gene>
<evidence type="ECO:0000313" key="3">
    <source>
        <dbReference type="EnsemblPlants" id="PAC:32980082.CDS.1"/>
    </source>
</evidence>
<organism evidence="2">
    <name type="scientific">Physcomitrium patens</name>
    <name type="common">Spreading-leaved earth moss</name>
    <name type="synonym">Physcomitrella patens</name>
    <dbReference type="NCBI Taxonomy" id="3218"/>
    <lineage>
        <taxon>Eukaryota</taxon>
        <taxon>Viridiplantae</taxon>
        <taxon>Streptophyta</taxon>
        <taxon>Embryophyta</taxon>
        <taxon>Bryophyta</taxon>
        <taxon>Bryophytina</taxon>
        <taxon>Bryopsida</taxon>
        <taxon>Funariidae</taxon>
        <taxon>Funariales</taxon>
        <taxon>Funariaceae</taxon>
        <taxon>Physcomitrium</taxon>
    </lineage>
</organism>
<evidence type="ECO:0000313" key="2">
    <source>
        <dbReference type="EMBL" id="PNR27552.1"/>
    </source>
</evidence>
<dbReference type="EnsemblPlants" id="Pp3c25_7140V3.1">
    <property type="protein sequence ID" value="PAC:32980082.CDS.1"/>
    <property type="gene ID" value="Pp3c25_7140"/>
</dbReference>
<dbReference type="EMBL" id="ABEU02000025">
    <property type="protein sequence ID" value="PNR27552.1"/>
    <property type="molecule type" value="Genomic_DNA"/>
</dbReference>
<evidence type="ECO:0000259" key="1">
    <source>
        <dbReference type="Pfam" id="PF03108"/>
    </source>
</evidence>
<accession>A0A2K1IE54</accession>
<keyword evidence="4" id="KW-1185">Reference proteome</keyword>
<dbReference type="Pfam" id="PF03108">
    <property type="entry name" value="DBD_Tnp_Mut"/>
    <property type="match status" value="1"/>
</dbReference>
<sequence>MSLSLILGIIFSTSKELKEAISNDTISKHYETSIIKSDLTRYIVKCRNDNYK</sequence>
<feature type="domain" description="Transposase MuDR plant" evidence="1">
    <location>
        <begin position="5"/>
        <end position="49"/>
    </location>
</feature>
<proteinExistence type="predicted"/>
<evidence type="ECO:0000313" key="4">
    <source>
        <dbReference type="Proteomes" id="UP000006727"/>
    </source>
</evidence>
<reference evidence="3" key="3">
    <citation type="submission" date="2020-12" db="UniProtKB">
        <authorList>
            <consortium name="EnsemblPlants"/>
        </authorList>
    </citation>
    <scope>IDENTIFICATION</scope>
</reference>
<dbReference type="InterPro" id="IPR004332">
    <property type="entry name" value="Transposase_MuDR"/>
</dbReference>
<reference evidence="2 4" key="1">
    <citation type="journal article" date="2008" name="Science">
        <title>The Physcomitrella genome reveals evolutionary insights into the conquest of land by plants.</title>
        <authorList>
            <person name="Rensing S."/>
            <person name="Lang D."/>
            <person name="Zimmer A."/>
            <person name="Terry A."/>
            <person name="Salamov A."/>
            <person name="Shapiro H."/>
            <person name="Nishiyama T."/>
            <person name="Perroud P.-F."/>
            <person name="Lindquist E."/>
            <person name="Kamisugi Y."/>
            <person name="Tanahashi T."/>
            <person name="Sakakibara K."/>
            <person name="Fujita T."/>
            <person name="Oishi K."/>
            <person name="Shin-I T."/>
            <person name="Kuroki Y."/>
            <person name="Toyoda A."/>
            <person name="Suzuki Y."/>
            <person name="Hashimoto A."/>
            <person name="Yamaguchi K."/>
            <person name="Sugano A."/>
            <person name="Kohara Y."/>
            <person name="Fujiyama A."/>
            <person name="Anterola A."/>
            <person name="Aoki S."/>
            <person name="Ashton N."/>
            <person name="Barbazuk W.B."/>
            <person name="Barker E."/>
            <person name="Bennetzen J."/>
            <person name="Bezanilla M."/>
            <person name="Blankenship R."/>
            <person name="Cho S.H."/>
            <person name="Dutcher S."/>
            <person name="Estelle M."/>
            <person name="Fawcett J.A."/>
            <person name="Gundlach H."/>
            <person name="Hanada K."/>
            <person name="Heyl A."/>
            <person name="Hicks K.A."/>
            <person name="Hugh J."/>
            <person name="Lohr M."/>
            <person name="Mayer K."/>
            <person name="Melkozernov A."/>
            <person name="Murata T."/>
            <person name="Nelson D."/>
            <person name="Pils B."/>
            <person name="Prigge M."/>
            <person name="Reiss B."/>
            <person name="Renner T."/>
            <person name="Rombauts S."/>
            <person name="Rushton P."/>
            <person name="Sanderfoot A."/>
            <person name="Schween G."/>
            <person name="Shiu S.-H."/>
            <person name="Stueber K."/>
            <person name="Theodoulou F.L."/>
            <person name="Tu H."/>
            <person name="Van de Peer Y."/>
            <person name="Verrier P.J."/>
            <person name="Waters E."/>
            <person name="Wood A."/>
            <person name="Yang L."/>
            <person name="Cove D."/>
            <person name="Cuming A."/>
            <person name="Hasebe M."/>
            <person name="Lucas S."/>
            <person name="Mishler D.B."/>
            <person name="Reski R."/>
            <person name="Grigoriev I."/>
            <person name="Quatrano R.S."/>
            <person name="Boore J.L."/>
        </authorList>
    </citation>
    <scope>NUCLEOTIDE SEQUENCE [LARGE SCALE GENOMIC DNA]</scope>
    <source>
        <strain evidence="3 4">cv. Gransden 2004</strain>
    </source>
</reference>
<reference evidence="2 4" key="2">
    <citation type="journal article" date="2018" name="Plant J.">
        <title>The Physcomitrella patens chromosome-scale assembly reveals moss genome structure and evolution.</title>
        <authorList>
            <person name="Lang D."/>
            <person name="Ullrich K.K."/>
            <person name="Murat F."/>
            <person name="Fuchs J."/>
            <person name="Jenkins J."/>
            <person name="Haas F.B."/>
            <person name="Piednoel M."/>
            <person name="Gundlach H."/>
            <person name="Van Bel M."/>
            <person name="Meyberg R."/>
            <person name="Vives C."/>
            <person name="Morata J."/>
            <person name="Symeonidi A."/>
            <person name="Hiss M."/>
            <person name="Muchero W."/>
            <person name="Kamisugi Y."/>
            <person name="Saleh O."/>
            <person name="Blanc G."/>
            <person name="Decker E.L."/>
            <person name="van Gessel N."/>
            <person name="Grimwood J."/>
            <person name="Hayes R.D."/>
            <person name="Graham S.W."/>
            <person name="Gunter L.E."/>
            <person name="McDaniel S.F."/>
            <person name="Hoernstein S.N.W."/>
            <person name="Larsson A."/>
            <person name="Li F.W."/>
            <person name="Perroud P.F."/>
            <person name="Phillips J."/>
            <person name="Ranjan P."/>
            <person name="Rokshar D.S."/>
            <person name="Rothfels C.J."/>
            <person name="Schneider L."/>
            <person name="Shu S."/>
            <person name="Stevenson D.W."/>
            <person name="Thummler F."/>
            <person name="Tillich M."/>
            <person name="Villarreal Aguilar J.C."/>
            <person name="Widiez T."/>
            <person name="Wong G.K."/>
            <person name="Wymore A."/>
            <person name="Zhang Y."/>
            <person name="Zimmer A.D."/>
            <person name="Quatrano R.S."/>
            <person name="Mayer K.F.X."/>
            <person name="Goodstein D."/>
            <person name="Casacuberta J.M."/>
            <person name="Vandepoele K."/>
            <person name="Reski R."/>
            <person name="Cuming A.C."/>
            <person name="Tuskan G.A."/>
            <person name="Maumus F."/>
            <person name="Salse J."/>
            <person name="Schmutz J."/>
            <person name="Rensing S.A."/>
        </authorList>
    </citation>
    <scope>NUCLEOTIDE SEQUENCE [LARGE SCALE GENOMIC DNA]</scope>
    <source>
        <strain evidence="3 4">cv. Gransden 2004</strain>
    </source>
</reference>
<name>A0A2K1IE54_PHYPA</name>
<dbReference type="Proteomes" id="UP000006727">
    <property type="component" value="Chromosome 25"/>
</dbReference>
<protein>
    <recommendedName>
        <fullName evidence="1">Transposase MuDR plant domain-containing protein</fullName>
    </recommendedName>
</protein>
<dbReference type="AlphaFoldDB" id="A0A2K1IE54"/>
<dbReference type="Gramene" id="Pp3c25_7140V3.1">
    <property type="protein sequence ID" value="PAC:32980082.CDS.1"/>
    <property type="gene ID" value="Pp3c25_7140"/>
</dbReference>
<dbReference type="InParanoid" id="A0A2K1IE54"/>